<dbReference type="Gene3D" id="1.10.3720.10">
    <property type="entry name" value="MetI-like"/>
    <property type="match status" value="1"/>
</dbReference>
<dbReference type="CDD" id="cd06261">
    <property type="entry name" value="TM_PBP2"/>
    <property type="match status" value="1"/>
</dbReference>
<evidence type="ECO:0000256" key="1">
    <source>
        <dbReference type="ARBA" id="ARBA00004651"/>
    </source>
</evidence>
<name>A0A1H1D6P7_9ACTN</name>
<dbReference type="OrthoDB" id="3810889at2"/>
<dbReference type="RefSeq" id="WP_068566163.1">
    <property type="nucleotide sequence ID" value="NZ_FNLF01000002.1"/>
</dbReference>
<feature type="transmembrane region" description="Helical" evidence="7">
    <location>
        <begin position="23"/>
        <end position="46"/>
    </location>
</feature>
<dbReference type="InterPro" id="IPR051393">
    <property type="entry name" value="ABC_transporter_permease"/>
</dbReference>
<dbReference type="InterPro" id="IPR000515">
    <property type="entry name" value="MetI-like"/>
</dbReference>
<evidence type="ECO:0000313" key="9">
    <source>
        <dbReference type="EMBL" id="SDQ72114.1"/>
    </source>
</evidence>
<dbReference type="PANTHER" id="PTHR30193">
    <property type="entry name" value="ABC TRANSPORTER PERMEASE PROTEIN"/>
    <property type="match status" value="1"/>
</dbReference>
<dbReference type="GO" id="GO:0055085">
    <property type="term" value="P:transmembrane transport"/>
    <property type="evidence" value="ECO:0007669"/>
    <property type="project" value="InterPro"/>
</dbReference>
<keyword evidence="5 7" id="KW-1133">Transmembrane helix</keyword>
<evidence type="ECO:0000256" key="7">
    <source>
        <dbReference type="RuleBase" id="RU363032"/>
    </source>
</evidence>
<evidence type="ECO:0000256" key="5">
    <source>
        <dbReference type="ARBA" id="ARBA00022989"/>
    </source>
</evidence>
<reference evidence="10" key="1">
    <citation type="submission" date="2016-10" db="EMBL/GenBank/DDBJ databases">
        <authorList>
            <person name="Varghese N."/>
            <person name="Submissions S."/>
        </authorList>
    </citation>
    <scope>NUCLEOTIDE SEQUENCE [LARGE SCALE GENOMIC DNA]</scope>
    <source>
        <strain evidence="10">DSM 44142</strain>
    </source>
</reference>
<dbReference type="SUPFAM" id="SSF161098">
    <property type="entry name" value="MetI-like"/>
    <property type="match status" value="1"/>
</dbReference>
<gene>
    <name evidence="9" type="ORF">SAMN04489765_1571</name>
</gene>
<dbReference type="Pfam" id="PF00528">
    <property type="entry name" value="BPD_transp_1"/>
    <property type="match status" value="1"/>
</dbReference>
<proteinExistence type="inferred from homology"/>
<feature type="transmembrane region" description="Helical" evidence="7">
    <location>
        <begin position="120"/>
        <end position="137"/>
    </location>
</feature>
<organism evidence="9 10">
    <name type="scientific">Tsukamurella pulmonis</name>
    <dbReference type="NCBI Taxonomy" id="47312"/>
    <lineage>
        <taxon>Bacteria</taxon>
        <taxon>Bacillati</taxon>
        <taxon>Actinomycetota</taxon>
        <taxon>Actinomycetes</taxon>
        <taxon>Mycobacteriales</taxon>
        <taxon>Tsukamurellaceae</taxon>
        <taxon>Tsukamurella</taxon>
    </lineage>
</organism>
<sequence length="315" mass="34283">MALRSARPAGARARGALRDSPHLWFWLMAGPFLAGLAVFVVVPIGWSVWLSLFDAHNTVTPTRFVGLDNYRDMLGDPAFRASLLTFVVFAAVVVPLTFAGSLALAVLVHGVRRFQPFFRSVFFLPLACSYVAASLIWRGAIFPGVPTGVANSALRAVGGEPVAWLSVVDPPWYWLVLVTLRLWLQLGFYMILFLAALQRVPRQLYEAAALDGASSWTVFARITFPQLRAVSVAVLLLATVNAFQAFDEFYGVMATAQGYPPYARPPLVYLYYVAVGNGQDFGHGGAGGAVLTVLIGLVALAQARFTGLFRRRGAR</sequence>
<feature type="domain" description="ABC transmembrane type-1" evidence="8">
    <location>
        <begin position="83"/>
        <end position="302"/>
    </location>
</feature>
<feature type="transmembrane region" description="Helical" evidence="7">
    <location>
        <begin position="172"/>
        <end position="197"/>
    </location>
</feature>
<dbReference type="PROSITE" id="PS50928">
    <property type="entry name" value="ABC_TM1"/>
    <property type="match status" value="1"/>
</dbReference>
<evidence type="ECO:0000256" key="3">
    <source>
        <dbReference type="ARBA" id="ARBA00022475"/>
    </source>
</evidence>
<dbReference type="AlphaFoldDB" id="A0A1H1D6P7"/>
<dbReference type="InterPro" id="IPR035906">
    <property type="entry name" value="MetI-like_sf"/>
</dbReference>
<feature type="transmembrane region" description="Helical" evidence="7">
    <location>
        <begin position="286"/>
        <end position="305"/>
    </location>
</feature>
<comment type="subcellular location">
    <subcellularLocation>
        <location evidence="1 7">Cell membrane</location>
        <topology evidence="1 7">Multi-pass membrane protein</topology>
    </subcellularLocation>
</comment>
<dbReference type="Proteomes" id="UP000183053">
    <property type="component" value="Unassembled WGS sequence"/>
</dbReference>
<evidence type="ECO:0000259" key="8">
    <source>
        <dbReference type="PROSITE" id="PS50928"/>
    </source>
</evidence>
<evidence type="ECO:0000256" key="4">
    <source>
        <dbReference type="ARBA" id="ARBA00022692"/>
    </source>
</evidence>
<keyword evidence="4 7" id="KW-0812">Transmembrane</keyword>
<comment type="similarity">
    <text evidence="7">Belongs to the binding-protein-dependent transport system permease family.</text>
</comment>
<keyword evidence="10" id="KW-1185">Reference proteome</keyword>
<keyword evidence="6 7" id="KW-0472">Membrane</keyword>
<dbReference type="GO" id="GO:0005886">
    <property type="term" value="C:plasma membrane"/>
    <property type="evidence" value="ECO:0007669"/>
    <property type="project" value="UniProtKB-SubCell"/>
</dbReference>
<keyword evidence="2 7" id="KW-0813">Transport</keyword>
<evidence type="ECO:0000256" key="2">
    <source>
        <dbReference type="ARBA" id="ARBA00022448"/>
    </source>
</evidence>
<accession>A0A1H1D6P7</accession>
<dbReference type="STRING" id="47312.SAMN04489765_1571"/>
<protein>
    <submittedName>
        <fullName evidence="9">Carbohydrate ABC transporter membrane protein 1, CUT1 family</fullName>
    </submittedName>
</protein>
<dbReference type="EMBL" id="FNLF01000002">
    <property type="protein sequence ID" value="SDQ72114.1"/>
    <property type="molecule type" value="Genomic_DNA"/>
</dbReference>
<feature type="transmembrane region" description="Helical" evidence="7">
    <location>
        <begin position="83"/>
        <end position="108"/>
    </location>
</feature>
<evidence type="ECO:0000256" key="6">
    <source>
        <dbReference type="ARBA" id="ARBA00023136"/>
    </source>
</evidence>
<feature type="transmembrane region" description="Helical" evidence="7">
    <location>
        <begin position="227"/>
        <end position="246"/>
    </location>
</feature>
<dbReference type="PANTHER" id="PTHR30193:SF45">
    <property type="entry name" value="ABC TRANSPORTER PERMEASE PROTEIN"/>
    <property type="match status" value="1"/>
</dbReference>
<evidence type="ECO:0000313" key="10">
    <source>
        <dbReference type="Proteomes" id="UP000183053"/>
    </source>
</evidence>
<keyword evidence="3" id="KW-1003">Cell membrane</keyword>